<protein>
    <recommendedName>
        <fullName evidence="5">Anti-sigma factor</fullName>
    </recommendedName>
</protein>
<accession>A0A8J3QQ98</accession>
<organism evidence="3 4">
    <name type="scientific">Rugosimonospora africana</name>
    <dbReference type="NCBI Taxonomy" id="556532"/>
    <lineage>
        <taxon>Bacteria</taxon>
        <taxon>Bacillati</taxon>
        <taxon>Actinomycetota</taxon>
        <taxon>Actinomycetes</taxon>
        <taxon>Micromonosporales</taxon>
        <taxon>Micromonosporaceae</taxon>
        <taxon>Rugosimonospora</taxon>
    </lineage>
</organism>
<comment type="caution">
    <text evidence="3">The sequence shown here is derived from an EMBL/GenBank/DDBJ whole genome shotgun (WGS) entry which is preliminary data.</text>
</comment>
<dbReference type="AlphaFoldDB" id="A0A8J3QQ98"/>
<evidence type="ECO:0008006" key="5">
    <source>
        <dbReference type="Google" id="ProtNLM"/>
    </source>
</evidence>
<proteinExistence type="predicted"/>
<evidence type="ECO:0000256" key="2">
    <source>
        <dbReference type="SAM" id="Phobius"/>
    </source>
</evidence>
<sequence length="275" mass="27032">MSPISEDDLDRLADYTAGVLDPPEAAEVDRLIATEPAWARAYDELTAAQPTLDEALSELPREPMPADVAARLDLAVATASRPGTAKVVPFPRRRWPRFALTTAAAVAVGVACVGGIAALNRYGGTSSTSSSGLAKGDSATAPSPFSRAPVLPNTGAGAGAAGGTVPTTASGVDYTHGTLTMAASTTSKAPAAAHAESVPDGPGGLGRLSAPSALDACLVAITGAEGGRALSVDYARYQGQPALIVVLSGGSASVVAAGAGCGLPGEGAALLDSVG</sequence>
<dbReference type="RefSeq" id="WP_203916881.1">
    <property type="nucleotide sequence ID" value="NZ_BONZ01000013.1"/>
</dbReference>
<keyword evidence="2" id="KW-0472">Membrane</keyword>
<evidence type="ECO:0000313" key="4">
    <source>
        <dbReference type="Proteomes" id="UP000642748"/>
    </source>
</evidence>
<evidence type="ECO:0000256" key="1">
    <source>
        <dbReference type="SAM" id="MobiDB-lite"/>
    </source>
</evidence>
<name>A0A8J3QQ98_9ACTN</name>
<gene>
    <name evidence="3" type="ORF">Raf01_13780</name>
</gene>
<dbReference type="Proteomes" id="UP000642748">
    <property type="component" value="Unassembled WGS sequence"/>
</dbReference>
<keyword evidence="2" id="KW-1133">Transmembrane helix</keyword>
<dbReference type="EMBL" id="BONZ01000013">
    <property type="protein sequence ID" value="GIH13206.1"/>
    <property type="molecule type" value="Genomic_DNA"/>
</dbReference>
<feature type="region of interest" description="Disordered" evidence="1">
    <location>
        <begin position="126"/>
        <end position="164"/>
    </location>
</feature>
<evidence type="ECO:0000313" key="3">
    <source>
        <dbReference type="EMBL" id="GIH13206.1"/>
    </source>
</evidence>
<feature type="transmembrane region" description="Helical" evidence="2">
    <location>
        <begin position="98"/>
        <end position="119"/>
    </location>
</feature>
<keyword evidence="2" id="KW-0812">Transmembrane</keyword>
<reference evidence="3" key="1">
    <citation type="submission" date="2021-01" db="EMBL/GenBank/DDBJ databases">
        <title>Whole genome shotgun sequence of Rugosimonospora africana NBRC 104875.</title>
        <authorList>
            <person name="Komaki H."/>
            <person name="Tamura T."/>
        </authorList>
    </citation>
    <scope>NUCLEOTIDE SEQUENCE</scope>
    <source>
        <strain evidence="3">NBRC 104875</strain>
    </source>
</reference>
<keyword evidence="4" id="KW-1185">Reference proteome</keyword>